<proteinExistence type="inferred from homology"/>
<accession>A0ABP8AL73</accession>
<keyword evidence="8" id="KW-0282">Flagellum</keyword>
<keyword evidence="3 4" id="KW-0975">Bacterial flagellum</keyword>
<dbReference type="InterPro" id="IPR053967">
    <property type="entry name" value="LlgE_F_G-like_D1"/>
</dbReference>
<evidence type="ECO:0000259" key="6">
    <source>
        <dbReference type="Pfam" id="PF06429"/>
    </source>
</evidence>
<dbReference type="InterPro" id="IPR010930">
    <property type="entry name" value="Flg_bb/hook_C_dom"/>
</dbReference>
<dbReference type="SUPFAM" id="SSF117143">
    <property type="entry name" value="Flagellar hook protein flgE"/>
    <property type="match status" value="1"/>
</dbReference>
<feature type="domain" description="Flagellar hook protein FlgE/F/G-like D1" evidence="7">
    <location>
        <begin position="95"/>
        <end position="158"/>
    </location>
</feature>
<dbReference type="RefSeq" id="WP_344774050.1">
    <property type="nucleotide sequence ID" value="NZ_BAABBX010000005.1"/>
</dbReference>
<keyword evidence="8" id="KW-0969">Cilium</keyword>
<dbReference type="Proteomes" id="UP001500213">
    <property type="component" value="Unassembled WGS sequence"/>
</dbReference>
<dbReference type="Pfam" id="PF06429">
    <property type="entry name" value="Flg_bbr_C"/>
    <property type="match status" value="1"/>
</dbReference>
<organism evidence="8 9">
    <name type="scientific">Gryllotalpicola kribbensis</name>
    <dbReference type="NCBI Taxonomy" id="993084"/>
    <lineage>
        <taxon>Bacteria</taxon>
        <taxon>Bacillati</taxon>
        <taxon>Actinomycetota</taxon>
        <taxon>Actinomycetes</taxon>
        <taxon>Micrococcales</taxon>
        <taxon>Microbacteriaceae</taxon>
        <taxon>Gryllotalpicola</taxon>
    </lineage>
</organism>
<dbReference type="EMBL" id="BAABBX010000005">
    <property type="protein sequence ID" value="GAA4185667.1"/>
    <property type="molecule type" value="Genomic_DNA"/>
</dbReference>
<comment type="subcellular location">
    <subcellularLocation>
        <location evidence="1 4">Bacterial flagellum basal body</location>
    </subcellularLocation>
</comment>
<comment type="caution">
    <text evidence="8">The sequence shown here is derived from an EMBL/GenBank/DDBJ whole genome shotgun (WGS) entry which is preliminary data.</text>
</comment>
<dbReference type="Pfam" id="PF00460">
    <property type="entry name" value="Flg_bb_rod"/>
    <property type="match status" value="1"/>
</dbReference>
<evidence type="ECO:0000256" key="1">
    <source>
        <dbReference type="ARBA" id="ARBA00004117"/>
    </source>
</evidence>
<keyword evidence="9" id="KW-1185">Reference proteome</keyword>
<evidence type="ECO:0000256" key="4">
    <source>
        <dbReference type="RuleBase" id="RU362116"/>
    </source>
</evidence>
<dbReference type="InterPro" id="IPR020013">
    <property type="entry name" value="Flagellar_FlgE/F/G"/>
</dbReference>
<dbReference type="PANTHER" id="PTHR30435">
    <property type="entry name" value="FLAGELLAR PROTEIN"/>
    <property type="match status" value="1"/>
</dbReference>
<sequence length="390" mass="38881">MLRSLYSGISGLQAHQTMLDVTGNNIANVNTVGFKSSAVEFEDTLSQLFSGATAPNGGAGGTNPAQIGLGVKVAGISTNFTEGSAESTGKPTDQMINGDGFFVVKVGGTNAYTRAGDFDFDSAGQLVSLSGGGLVQGWTADAAGNINTGGPIGSIVLPTTSVAPAATTTKAVFSGNLPSNAAAGTVVSRDLDVYDAGGKKSTVSLTFTSDGAGNWAVANGANALGTLTFANGVLQSGATLTTGGVTLDLSKLTGYSDLSTLALDSQNGHGAGTLTGYSIGADGTITGSYSNGVMQAIARIAIANFTNPGGLEKAGGSLYTQSPNSGAMTLGSAGDPGLGSLSGGYLEASNVDLSQEFTNLIVAQRGFQANARIITTSDSVLQELVDLKRQ</sequence>
<gene>
    <name evidence="8" type="ORF">GCM10022288_08010</name>
</gene>
<evidence type="ECO:0000313" key="8">
    <source>
        <dbReference type="EMBL" id="GAA4185667.1"/>
    </source>
</evidence>
<evidence type="ECO:0000256" key="3">
    <source>
        <dbReference type="ARBA" id="ARBA00023143"/>
    </source>
</evidence>
<feature type="domain" description="Flagellar basal body rod protein N-terminal" evidence="5">
    <location>
        <begin position="5"/>
        <end position="35"/>
    </location>
</feature>
<comment type="similarity">
    <text evidence="2 4">Belongs to the flagella basal body rod proteins family.</text>
</comment>
<evidence type="ECO:0000256" key="2">
    <source>
        <dbReference type="ARBA" id="ARBA00009677"/>
    </source>
</evidence>
<evidence type="ECO:0000259" key="7">
    <source>
        <dbReference type="Pfam" id="PF22692"/>
    </source>
</evidence>
<dbReference type="NCBIfam" id="TIGR03506">
    <property type="entry name" value="FlgEFG_subfam"/>
    <property type="match status" value="1"/>
</dbReference>
<keyword evidence="8" id="KW-0966">Cell projection</keyword>
<dbReference type="InterPro" id="IPR037925">
    <property type="entry name" value="FlgE/F/G-like"/>
</dbReference>
<protein>
    <recommendedName>
        <fullName evidence="4">Flagellar hook protein FlgE</fullName>
    </recommendedName>
</protein>
<name>A0ABP8AL73_9MICO</name>
<evidence type="ECO:0000259" key="5">
    <source>
        <dbReference type="Pfam" id="PF00460"/>
    </source>
</evidence>
<dbReference type="InterPro" id="IPR019776">
    <property type="entry name" value="Flagellar_basal_body_rod_CS"/>
</dbReference>
<feature type="domain" description="Flagellar basal-body/hook protein C-terminal" evidence="6">
    <location>
        <begin position="344"/>
        <end position="387"/>
    </location>
</feature>
<dbReference type="PROSITE" id="PS00588">
    <property type="entry name" value="FLAGELLA_BB_ROD"/>
    <property type="match status" value="1"/>
</dbReference>
<dbReference type="PANTHER" id="PTHR30435:SF1">
    <property type="entry name" value="FLAGELLAR HOOK PROTEIN FLGE"/>
    <property type="match status" value="1"/>
</dbReference>
<dbReference type="Pfam" id="PF22692">
    <property type="entry name" value="LlgE_F_G_D1"/>
    <property type="match status" value="1"/>
</dbReference>
<evidence type="ECO:0000313" key="9">
    <source>
        <dbReference type="Proteomes" id="UP001500213"/>
    </source>
</evidence>
<comment type="function">
    <text evidence="4">A flexible structure which links the flagellar filament to the drive apparatus in the basal body.</text>
</comment>
<dbReference type="InterPro" id="IPR001444">
    <property type="entry name" value="Flag_bb_rod_N"/>
</dbReference>
<reference evidence="9" key="1">
    <citation type="journal article" date="2019" name="Int. J. Syst. Evol. Microbiol.">
        <title>The Global Catalogue of Microorganisms (GCM) 10K type strain sequencing project: providing services to taxonomists for standard genome sequencing and annotation.</title>
        <authorList>
            <consortium name="The Broad Institute Genomics Platform"/>
            <consortium name="The Broad Institute Genome Sequencing Center for Infectious Disease"/>
            <person name="Wu L."/>
            <person name="Ma J."/>
        </authorList>
    </citation>
    <scope>NUCLEOTIDE SEQUENCE [LARGE SCALE GENOMIC DNA]</scope>
    <source>
        <strain evidence="9">JCM 17593</strain>
    </source>
</reference>